<reference evidence="2" key="1">
    <citation type="submission" date="2024-02" db="EMBL/GenBank/DDBJ databases">
        <title>Sediminibacterium planktonica sp. nov. and Sediminibacterium longus sp. nov., isolated from surface lake and river water.</title>
        <authorList>
            <person name="Watanabe K."/>
            <person name="Takemine S."/>
            <person name="Ishii Y."/>
            <person name="Ogata Y."/>
            <person name="Shindo C."/>
            <person name="Suda W."/>
        </authorList>
    </citation>
    <scope>NUCLEOTIDE SEQUENCE</scope>
    <source>
        <strain evidence="2">KACHI17</strain>
    </source>
</reference>
<dbReference type="AlphaFoldDB" id="A0AAT9GKJ1"/>
<keyword evidence="1" id="KW-0732">Signal</keyword>
<dbReference type="RefSeq" id="WP_353548724.1">
    <property type="nucleotide sequence ID" value="NZ_AP029612.1"/>
</dbReference>
<proteinExistence type="predicted"/>
<dbReference type="EMBL" id="AP029612">
    <property type="protein sequence ID" value="BFG71088.1"/>
    <property type="molecule type" value="Genomic_DNA"/>
</dbReference>
<feature type="chain" id="PRO_5043714644" description="Adhesin domain-containing protein" evidence="1">
    <location>
        <begin position="21"/>
        <end position="255"/>
    </location>
</feature>
<evidence type="ECO:0000256" key="1">
    <source>
        <dbReference type="SAM" id="SignalP"/>
    </source>
</evidence>
<feature type="signal peptide" evidence="1">
    <location>
        <begin position="1"/>
        <end position="20"/>
    </location>
</feature>
<organism evidence="2">
    <name type="scientific">Sediminibacterium sp. KACHI17</name>
    <dbReference type="NCBI Taxonomy" id="1751071"/>
    <lineage>
        <taxon>Bacteria</taxon>
        <taxon>Pseudomonadati</taxon>
        <taxon>Bacteroidota</taxon>
        <taxon>Chitinophagia</taxon>
        <taxon>Chitinophagales</taxon>
        <taxon>Chitinophagaceae</taxon>
        <taxon>Sediminibacterium</taxon>
    </lineage>
</organism>
<sequence length="255" mass="27437">MKKFIFTTIVALIATTAAFAQDYKIAKSSGKLIINLPGVLVEGYDGNEIIFSSSKMKSEDDERAKGLRPISGSGLEDNTGIGINVTDKGGNIEVNPVGKGDNKIKIKVPKGVAISYSFNKVMNHSVASFKNVESEIEVSALYNDVELENTTGPLTVKSVYGSVEVKLGQNIKGPVSLISVYKHVDVAMPVTTKANLKMNTSWGEILASADFKIDIEKSGDMVKYSDNNIKGKLNGGGIDMTLTSNYGKVYLRKSN</sequence>
<accession>A0AAT9GKJ1</accession>
<gene>
    <name evidence="2" type="ORF">KACHI17_19690</name>
</gene>
<name>A0AAT9GKJ1_9BACT</name>
<evidence type="ECO:0000313" key="2">
    <source>
        <dbReference type="EMBL" id="BFG71088.1"/>
    </source>
</evidence>
<protein>
    <recommendedName>
        <fullName evidence="3">Adhesin domain-containing protein</fullName>
    </recommendedName>
</protein>
<evidence type="ECO:0008006" key="3">
    <source>
        <dbReference type="Google" id="ProtNLM"/>
    </source>
</evidence>